<evidence type="ECO:0000259" key="2">
    <source>
        <dbReference type="Pfam" id="PF07670"/>
    </source>
</evidence>
<dbReference type="eggNOG" id="COG0370">
    <property type="taxonomic scope" value="Bacteria"/>
</dbReference>
<keyword evidence="1" id="KW-1133">Transmembrane helix</keyword>
<dbReference type="AlphaFoldDB" id="D1B822"/>
<proteinExistence type="predicted"/>
<dbReference type="Pfam" id="PF07670">
    <property type="entry name" value="Gate"/>
    <property type="match status" value="1"/>
</dbReference>
<dbReference type="OrthoDB" id="9779080at2"/>
<dbReference type="InterPro" id="IPR011642">
    <property type="entry name" value="Gate_dom"/>
</dbReference>
<dbReference type="HOGENOM" id="CLU_1682808_0_0_0"/>
<feature type="transmembrane region" description="Helical" evidence="1">
    <location>
        <begin position="115"/>
        <end position="136"/>
    </location>
</feature>
<name>D1B822_THEAS</name>
<evidence type="ECO:0000313" key="3">
    <source>
        <dbReference type="EMBL" id="ACZ18425.1"/>
    </source>
</evidence>
<feature type="transmembrane region" description="Helical" evidence="1">
    <location>
        <begin position="88"/>
        <end position="109"/>
    </location>
</feature>
<feature type="domain" description="Nucleoside transporter/FeoB GTPase Gate" evidence="2">
    <location>
        <begin position="12"/>
        <end position="95"/>
    </location>
</feature>
<keyword evidence="1" id="KW-0472">Membrane</keyword>
<feature type="transmembrane region" description="Helical" evidence="1">
    <location>
        <begin position="54"/>
        <end position="76"/>
    </location>
</feature>
<protein>
    <submittedName>
        <fullName evidence="3">Nucleoside recognition domain protein</fullName>
    </submittedName>
</protein>
<reference evidence="3 4" key="1">
    <citation type="journal article" date="2009" name="Stand. Genomic Sci.">
        <title>Complete genome sequence of Thermanaerovibrio acidaminovorans type strain (Su883).</title>
        <authorList>
            <person name="Chovatia M."/>
            <person name="Sikorski J."/>
            <person name="Schroder M."/>
            <person name="Lapidus A."/>
            <person name="Nolan M."/>
            <person name="Tice H."/>
            <person name="Glavina Del Rio T."/>
            <person name="Copeland A."/>
            <person name="Cheng J.F."/>
            <person name="Lucas S."/>
            <person name="Chen F."/>
            <person name="Bruce D."/>
            <person name="Goodwin L."/>
            <person name="Pitluck S."/>
            <person name="Ivanova N."/>
            <person name="Mavromatis K."/>
            <person name="Ovchinnikova G."/>
            <person name="Pati A."/>
            <person name="Chen A."/>
            <person name="Palaniappan K."/>
            <person name="Land M."/>
            <person name="Hauser L."/>
            <person name="Chang Y.J."/>
            <person name="Jeffries C.D."/>
            <person name="Chain P."/>
            <person name="Saunders E."/>
            <person name="Detter J.C."/>
            <person name="Brettin T."/>
            <person name="Rohde M."/>
            <person name="Goker M."/>
            <person name="Spring S."/>
            <person name="Bristow J."/>
            <person name="Markowitz V."/>
            <person name="Hugenholtz P."/>
            <person name="Kyrpides N.C."/>
            <person name="Klenk H.P."/>
            <person name="Eisen J.A."/>
        </authorList>
    </citation>
    <scope>NUCLEOTIDE SEQUENCE [LARGE SCALE GENOMIC DNA]</scope>
    <source>
        <strain evidence="4">ATCC 49978 / DSM 6589 / Su883</strain>
    </source>
</reference>
<organism evidence="3 4">
    <name type="scientific">Thermanaerovibrio acidaminovorans (strain ATCC 49978 / DSM 6589 / Su883)</name>
    <name type="common">Selenomonas acidaminovorans</name>
    <dbReference type="NCBI Taxonomy" id="525903"/>
    <lineage>
        <taxon>Bacteria</taxon>
        <taxon>Thermotogati</taxon>
        <taxon>Synergistota</taxon>
        <taxon>Synergistia</taxon>
        <taxon>Synergistales</taxon>
        <taxon>Synergistaceae</taxon>
        <taxon>Thermanaerovibrio</taxon>
    </lineage>
</organism>
<dbReference type="Proteomes" id="UP000002030">
    <property type="component" value="Chromosome"/>
</dbReference>
<evidence type="ECO:0000313" key="4">
    <source>
        <dbReference type="Proteomes" id="UP000002030"/>
    </source>
</evidence>
<keyword evidence="1" id="KW-0812">Transmembrane</keyword>
<dbReference type="EnsemblBacteria" id="ACZ18425">
    <property type="protein sequence ID" value="ACZ18425"/>
    <property type="gene ID" value="Taci_0185"/>
</dbReference>
<dbReference type="KEGG" id="tai:Taci_0185"/>
<dbReference type="STRING" id="525903.Taci_0185"/>
<evidence type="ECO:0000256" key="1">
    <source>
        <dbReference type="SAM" id="Phobius"/>
    </source>
</evidence>
<accession>D1B822</accession>
<keyword evidence="4" id="KW-1185">Reference proteome</keyword>
<dbReference type="EMBL" id="CP001818">
    <property type="protein sequence ID" value="ACZ18425.1"/>
    <property type="molecule type" value="Genomic_DNA"/>
</dbReference>
<gene>
    <name evidence="3" type="ordered locus">Taci_0185</name>
</gene>
<sequence length="154" mass="16490">MKIALGAMRSVKNLAVVVIPLMILMQLARDYRLMERLLGAFAPVSRALGMSKRASLPLLVGLAFGLAYGAGVIIQASEEEGLSLRDRFLVILFLVGCHAVVEDTLVFVAVGANGWLLITARILAASAITVLCARFLPRSAFRVKVDPHGDRCGG</sequence>